<dbReference type="InterPro" id="IPR001128">
    <property type="entry name" value="Cyt_P450"/>
</dbReference>
<dbReference type="CDD" id="cd00302">
    <property type="entry name" value="cytochrome_P450"/>
    <property type="match status" value="1"/>
</dbReference>
<protein>
    <submittedName>
        <fullName evidence="9">Cytochrome P450</fullName>
    </submittedName>
</protein>
<evidence type="ECO:0000313" key="10">
    <source>
        <dbReference type="Proteomes" id="UP000070444"/>
    </source>
</evidence>
<dbReference type="PANTHER" id="PTHR24291">
    <property type="entry name" value="CYTOCHROME P450 FAMILY 4"/>
    <property type="match status" value="1"/>
</dbReference>
<dbReference type="PRINTS" id="PR00463">
    <property type="entry name" value="EP450I"/>
</dbReference>
<dbReference type="GO" id="GO:0005506">
    <property type="term" value="F:iron ion binding"/>
    <property type="evidence" value="ECO:0007669"/>
    <property type="project" value="InterPro"/>
</dbReference>
<organism evidence="9 10">
    <name type="scientific">Conidiobolus coronatus (strain ATCC 28846 / CBS 209.66 / NRRL 28638)</name>
    <name type="common">Delacroixia coronata</name>
    <dbReference type="NCBI Taxonomy" id="796925"/>
    <lineage>
        <taxon>Eukaryota</taxon>
        <taxon>Fungi</taxon>
        <taxon>Fungi incertae sedis</taxon>
        <taxon>Zoopagomycota</taxon>
        <taxon>Entomophthoromycotina</taxon>
        <taxon>Entomophthoromycetes</taxon>
        <taxon>Entomophthorales</taxon>
        <taxon>Ancylistaceae</taxon>
        <taxon>Conidiobolus</taxon>
    </lineage>
</organism>
<evidence type="ECO:0000256" key="5">
    <source>
        <dbReference type="ARBA" id="ARBA00023004"/>
    </source>
</evidence>
<dbReference type="PROSITE" id="PS00086">
    <property type="entry name" value="CYTOCHROME_P450"/>
    <property type="match status" value="1"/>
</dbReference>
<keyword evidence="4 8" id="KW-0560">Oxidoreductase</keyword>
<evidence type="ECO:0000256" key="7">
    <source>
        <dbReference type="PIRSR" id="PIRSR602401-1"/>
    </source>
</evidence>
<keyword evidence="6 8" id="KW-0503">Monooxygenase</keyword>
<dbReference type="InterPro" id="IPR036396">
    <property type="entry name" value="Cyt_P450_sf"/>
</dbReference>
<feature type="binding site" description="axial binding residue" evidence="7">
    <location>
        <position position="150"/>
    </location>
    <ligand>
        <name>heme</name>
        <dbReference type="ChEBI" id="CHEBI:30413"/>
    </ligand>
    <ligandPart>
        <name>Fe</name>
        <dbReference type="ChEBI" id="CHEBI:18248"/>
    </ligandPart>
</feature>
<dbReference type="GO" id="GO:0020037">
    <property type="term" value="F:heme binding"/>
    <property type="evidence" value="ECO:0007669"/>
    <property type="project" value="InterPro"/>
</dbReference>
<name>A0A137PCM0_CONC2</name>
<comment type="similarity">
    <text evidence="1 8">Belongs to the cytochrome P450 family.</text>
</comment>
<evidence type="ECO:0000256" key="8">
    <source>
        <dbReference type="RuleBase" id="RU000461"/>
    </source>
</evidence>
<dbReference type="Gene3D" id="1.10.630.10">
    <property type="entry name" value="Cytochrome P450"/>
    <property type="match status" value="1"/>
</dbReference>
<evidence type="ECO:0000256" key="6">
    <source>
        <dbReference type="ARBA" id="ARBA00023033"/>
    </source>
</evidence>
<dbReference type="GO" id="GO:0004497">
    <property type="term" value="F:monooxygenase activity"/>
    <property type="evidence" value="ECO:0007669"/>
    <property type="project" value="UniProtKB-KW"/>
</dbReference>
<dbReference type="OMA" id="FIPGRWG"/>
<feature type="non-terminal residue" evidence="9">
    <location>
        <position position="1"/>
    </location>
</feature>
<comment type="cofactor">
    <cofactor evidence="7">
        <name>heme</name>
        <dbReference type="ChEBI" id="CHEBI:30413"/>
    </cofactor>
</comment>
<dbReference type="Pfam" id="PF00067">
    <property type="entry name" value="p450"/>
    <property type="match status" value="1"/>
</dbReference>
<evidence type="ECO:0000256" key="2">
    <source>
        <dbReference type="ARBA" id="ARBA00022617"/>
    </source>
</evidence>
<dbReference type="PANTHER" id="PTHR24291:SF50">
    <property type="entry name" value="BIFUNCTIONAL ALBAFLAVENONE MONOOXYGENASE_TERPENE SYNTHASE"/>
    <property type="match status" value="1"/>
</dbReference>
<dbReference type="SUPFAM" id="SSF48264">
    <property type="entry name" value="Cytochrome P450"/>
    <property type="match status" value="1"/>
</dbReference>
<dbReference type="GO" id="GO:0016705">
    <property type="term" value="F:oxidoreductase activity, acting on paired donors, with incorporation or reduction of molecular oxygen"/>
    <property type="evidence" value="ECO:0007669"/>
    <property type="project" value="InterPro"/>
</dbReference>
<dbReference type="PRINTS" id="PR00385">
    <property type="entry name" value="P450"/>
</dbReference>
<dbReference type="InterPro" id="IPR050196">
    <property type="entry name" value="Cytochrome_P450_Monoox"/>
</dbReference>
<dbReference type="OrthoDB" id="1470350at2759"/>
<keyword evidence="10" id="KW-1185">Reference proteome</keyword>
<evidence type="ECO:0000256" key="1">
    <source>
        <dbReference type="ARBA" id="ARBA00010617"/>
    </source>
</evidence>
<dbReference type="EMBL" id="KQ964448">
    <property type="protein sequence ID" value="KXN72733.1"/>
    <property type="molecule type" value="Genomic_DNA"/>
</dbReference>
<accession>A0A137PCM0</accession>
<dbReference type="InterPro" id="IPR002401">
    <property type="entry name" value="Cyt_P450_E_grp-I"/>
</dbReference>
<dbReference type="Proteomes" id="UP000070444">
    <property type="component" value="Unassembled WGS sequence"/>
</dbReference>
<feature type="non-terminal residue" evidence="9">
    <location>
        <position position="164"/>
    </location>
</feature>
<keyword evidence="2 7" id="KW-0349">Heme</keyword>
<dbReference type="STRING" id="796925.A0A137PCM0"/>
<dbReference type="InterPro" id="IPR017972">
    <property type="entry name" value="Cyt_P450_CS"/>
</dbReference>
<sequence length="164" mass="18691">FFLAGQDTTTFTICATLHLLAEHPEIQERARKEVLNVLGNEEYIDGKFQTPTIEQLNQLEYVNAIMQESMRLYPAVSVITHRLAQKDIQYKEHVIPKGTLVDTCVYAIHRNPDFFKDPNTFDPSRYLNGGLDTTKFESNWFTFSSGGRICLGAGFSLTQQKIIL</sequence>
<keyword evidence="3 7" id="KW-0479">Metal-binding</keyword>
<proteinExistence type="inferred from homology"/>
<evidence type="ECO:0000313" key="9">
    <source>
        <dbReference type="EMBL" id="KXN72733.1"/>
    </source>
</evidence>
<gene>
    <name evidence="9" type="ORF">CONCODRAFT_23037</name>
</gene>
<evidence type="ECO:0000256" key="4">
    <source>
        <dbReference type="ARBA" id="ARBA00023002"/>
    </source>
</evidence>
<reference evidence="9 10" key="1">
    <citation type="journal article" date="2015" name="Genome Biol. Evol.">
        <title>Phylogenomic analyses indicate that early fungi evolved digesting cell walls of algal ancestors of land plants.</title>
        <authorList>
            <person name="Chang Y."/>
            <person name="Wang S."/>
            <person name="Sekimoto S."/>
            <person name="Aerts A.L."/>
            <person name="Choi C."/>
            <person name="Clum A."/>
            <person name="LaButti K.M."/>
            <person name="Lindquist E.A."/>
            <person name="Yee Ngan C."/>
            <person name="Ohm R.A."/>
            <person name="Salamov A.A."/>
            <person name="Grigoriev I.V."/>
            <person name="Spatafora J.W."/>
            <person name="Berbee M.L."/>
        </authorList>
    </citation>
    <scope>NUCLEOTIDE SEQUENCE [LARGE SCALE GENOMIC DNA]</scope>
    <source>
        <strain evidence="9 10">NRRL 28638</strain>
    </source>
</reference>
<evidence type="ECO:0000256" key="3">
    <source>
        <dbReference type="ARBA" id="ARBA00022723"/>
    </source>
</evidence>
<keyword evidence="5 7" id="KW-0408">Iron</keyword>
<dbReference type="AlphaFoldDB" id="A0A137PCM0"/>